<accession>A0A9D7E4V5</accession>
<feature type="transmembrane region" description="Helical" evidence="1">
    <location>
        <begin position="104"/>
        <end position="122"/>
    </location>
</feature>
<keyword evidence="1" id="KW-0812">Transmembrane</keyword>
<name>A0A9D7E4V5_9PROT</name>
<evidence type="ECO:0000256" key="1">
    <source>
        <dbReference type="SAM" id="Phobius"/>
    </source>
</evidence>
<proteinExistence type="predicted"/>
<feature type="domain" description="Fatty acid desaturase" evidence="2">
    <location>
        <begin position="18"/>
        <end position="209"/>
    </location>
</feature>
<dbReference type="GO" id="GO:0006629">
    <property type="term" value="P:lipid metabolic process"/>
    <property type="evidence" value="ECO:0007669"/>
    <property type="project" value="InterPro"/>
</dbReference>
<reference evidence="4" key="1">
    <citation type="journal article" date="2021" name="Nat. Commun.">
        <title>Connecting structure to function with the recovery of over 1000 high-quality metagenome-assembled genomes from activated sludge using long-read sequencing.</title>
        <authorList>
            <person name="Singleton C.M."/>
            <person name="Petriglieri F."/>
            <person name="Kristensen J.M."/>
            <person name="Kirkegaard R.H."/>
            <person name="Michaelsen T.Y."/>
            <person name="Andersen M.H."/>
            <person name="Kondrotaite Z."/>
            <person name="Karst S.M."/>
            <person name="Dueholm M.S."/>
            <person name="Nielsen P.H."/>
            <person name="Albertsen M."/>
        </authorList>
    </citation>
    <scope>NUCLEOTIDE SEQUENCE [LARGE SCALE GENOMIC DNA]</scope>
</reference>
<dbReference type="InterPro" id="IPR005804">
    <property type="entry name" value="FA_desaturase_dom"/>
</dbReference>
<feature type="transmembrane region" description="Helical" evidence="1">
    <location>
        <begin position="128"/>
        <end position="149"/>
    </location>
</feature>
<keyword evidence="1" id="KW-0472">Membrane</keyword>
<gene>
    <name evidence="3" type="ORF">IPH26_08225</name>
</gene>
<sequence length="221" mass="25097">MDAARDGTRPGTTLDDRVHELFHLRSEREVDTVTRLLPFSFTLMSVGYRELLVNHRSHHRHMATPLDAEYFQLRGSPLAGLLNAFSAPEQLWFRWIAEHGMDGALLRGTLIRLALILALIAAAGTSFLWYWVPARVAFGLSYLIFFYCLHRRGKAFGVYPLVLPRALARIARLLWGRDVVEATLHHDVHHAQPRIAARHLAEARPTVRESRQVAANRLPTG</sequence>
<protein>
    <submittedName>
        <fullName evidence="3">Fatty acid desaturase</fullName>
    </submittedName>
</protein>
<dbReference type="AlphaFoldDB" id="A0A9D7E4V5"/>
<dbReference type="Proteomes" id="UP000807785">
    <property type="component" value="Unassembled WGS sequence"/>
</dbReference>
<evidence type="ECO:0000313" key="4">
    <source>
        <dbReference type="Proteomes" id="UP000807785"/>
    </source>
</evidence>
<evidence type="ECO:0000259" key="2">
    <source>
        <dbReference type="Pfam" id="PF00487"/>
    </source>
</evidence>
<dbReference type="EMBL" id="JADJEV010000003">
    <property type="protein sequence ID" value="MBK6972935.1"/>
    <property type="molecule type" value="Genomic_DNA"/>
</dbReference>
<keyword evidence="1" id="KW-1133">Transmembrane helix</keyword>
<organism evidence="3 4">
    <name type="scientific">Candidatus Methylophosphatis roskildensis</name>
    <dbReference type="NCBI Taxonomy" id="2899263"/>
    <lineage>
        <taxon>Bacteria</taxon>
        <taxon>Pseudomonadati</taxon>
        <taxon>Pseudomonadota</taxon>
        <taxon>Betaproteobacteria</taxon>
        <taxon>Nitrosomonadales</taxon>
        <taxon>Sterolibacteriaceae</taxon>
        <taxon>Candidatus Methylophosphatis</taxon>
    </lineage>
</organism>
<evidence type="ECO:0000313" key="3">
    <source>
        <dbReference type="EMBL" id="MBK6972935.1"/>
    </source>
</evidence>
<dbReference type="Pfam" id="PF00487">
    <property type="entry name" value="FA_desaturase"/>
    <property type="match status" value="1"/>
</dbReference>
<comment type="caution">
    <text evidence="3">The sequence shown here is derived from an EMBL/GenBank/DDBJ whole genome shotgun (WGS) entry which is preliminary data.</text>
</comment>